<name>A0ABZ0SHQ8_9GAMM</name>
<dbReference type="Gene3D" id="3.40.50.300">
    <property type="entry name" value="P-loop containing nucleotide triphosphate hydrolases"/>
    <property type="match status" value="1"/>
</dbReference>
<dbReference type="InterPro" id="IPR041682">
    <property type="entry name" value="AAA_14"/>
</dbReference>
<evidence type="ECO:0000259" key="1">
    <source>
        <dbReference type="SMART" id="SM00382"/>
    </source>
</evidence>
<reference evidence="2 3" key="1">
    <citation type="journal article" date="2023" name="Microorganisms">
        <title>Thiorhodovibrio frisius and Trv. litoralis spp. nov., Two Novel Members from a Clade of Fastidious Purple Sulfur Bacteria That Exhibit Unique Red-Shifted Light-Harvesting Capabilities.</title>
        <authorList>
            <person name="Methner A."/>
            <person name="Kuzyk S.B."/>
            <person name="Petersen J."/>
            <person name="Bauer S."/>
            <person name="Brinkmann H."/>
            <person name="Sichau K."/>
            <person name="Wanner G."/>
            <person name="Wolf J."/>
            <person name="Neumann-Schaal M."/>
            <person name="Henke P."/>
            <person name="Tank M."/>
            <person name="Sproer C."/>
            <person name="Bunk B."/>
            <person name="Overmann J."/>
        </authorList>
    </citation>
    <scope>NUCLEOTIDE SEQUENCE [LARGE SCALE GENOMIC DNA]</scope>
    <source>
        <strain evidence="2 3">DSM 6702</strain>
    </source>
</reference>
<dbReference type="InterPro" id="IPR027417">
    <property type="entry name" value="P-loop_NTPase"/>
</dbReference>
<dbReference type="PANTHER" id="PTHR43566:SF1">
    <property type="entry name" value="AAA+ ATPASE DOMAIN-CONTAINING PROTEIN"/>
    <property type="match status" value="1"/>
</dbReference>
<sequence length="381" mass="43201">MKRLLQPMVQRDLARKMVFLTGPRQAGKTTLAQMIARQIPNAQVFNWDVLADRRVMLAQSWVPTAPLLVFDELHKMKDWRAWLKGVYDGRVAGQSILVTGSARLDAFRQAGESLAGRYFSWHLLPVTVREFVTATDITPENALDRLLVRGGFPEPLLAETDADARRWRQLYLEGLIRDDILEFSRIGEVRAMRLFVEMLRERVGSPVSLASMARDLQISPTTLGRYLDILETLHIVFIIRPFHRNIARALLKEPKVYFYDTGLVKGDDGARFENACANMLQAEVQWQRDAEGRETRLGYIRDKEGREIDFVLCDSGQPTHLIECKWSNPAVPGYLTATAACFPQAQATLLVRHPRQREQRGSVSVAPAAEWLASLGSSKPF</sequence>
<dbReference type="Pfam" id="PF13635">
    <property type="entry name" value="DUF4143"/>
    <property type="match status" value="1"/>
</dbReference>
<dbReference type="InterPro" id="IPR003593">
    <property type="entry name" value="AAA+_ATPase"/>
</dbReference>
<protein>
    <recommendedName>
        <fullName evidence="1">AAA+ ATPase domain-containing protein</fullName>
    </recommendedName>
</protein>
<dbReference type="SUPFAM" id="SSF52540">
    <property type="entry name" value="P-loop containing nucleoside triphosphate hydrolases"/>
    <property type="match status" value="1"/>
</dbReference>
<dbReference type="SMART" id="SM00382">
    <property type="entry name" value="AAA"/>
    <property type="match status" value="1"/>
</dbReference>
<dbReference type="EMBL" id="CP121472">
    <property type="protein sequence ID" value="WPL19120.1"/>
    <property type="molecule type" value="Genomic_DNA"/>
</dbReference>
<dbReference type="Proteomes" id="UP001432180">
    <property type="component" value="Chromosome"/>
</dbReference>
<dbReference type="Pfam" id="PF13173">
    <property type="entry name" value="AAA_14"/>
    <property type="match status" value="1"/>
</dbReference>
<gene>
    <name evidence="2" type="ORF">Thiowin_04226</name>
</gene>
<evidence type="ECO:0000313" key="3">
    <source>
        <dbReference type="Proteomes" id="UP001432180"/>
    </source>
</evidence>
<accession>A0ABZ0SHQ8</accession>
<dbReference type="InterPro" id="IPR025420">
    <property type="entry name" value="DUF4143"/>
</dbReference>
<feature type="domain" description="AAA+ ATPase" evidence="1">
    <location>
        <begin position="14"/>
        <end position="187"/>
    </location>
</feature>
<proteinExistence type="predicted"/>
<dbReference type="RefSeq" id="WP_328984866.1">
    <property type="nucleotide sequence ID" value="NZ_CP121472.1"/>
</dbReference>
<organism evidence="2 3">
    <name type="scientific">Thiorhodovibrio winogradskyi</name>
    <dbReference type="NCBI Taxonomy" id="77007"/>
    <lineage>
        <taxon>Bacteria</taxon>
        <taxon>Pseudomonadati</taxon>
        <taxon>Pseudomonadota</taxon>
        <taxon>Gammaproteobacteria</taxon>
        <taxon>Chromatiales</taxon>
        <taxon>Chromatiaceae</taxon>
        <taxon>Thiorhodovibrio</taxon>
    </lineage>
</organism>
<dbReference type="PANTHER" id="PTHR43566">
    <property type="entry name" value="CONSERVED PROTEIN"/>
    <property type="match status" value="1"/>
</dbReference>
<evidence type="ECO:0000313" key="2">
    <source>
        <dbReference type="EMBL" id="WPL19120.1"/>
    </source>
</evidence>
<keyword evidence="3" id="KW-1185">Reference proteome</keyword>